<name>A0A4Y2A2C3_ARAVE</name>
<sequence>MRKPLLLALLKAHKLSLEKEKTIDKKQEFLKSAPRIKRPKKDYVLFKGTNPNMKMKSNPNKSKSREKESESDLQTSDHSISEMEFSEEVNLASFLSLQKSSTPTLNQNFLRNRSDGFKFYFLELSRLATS</sequence>
<dbReference type="EMBL" id="BGPR01000004">
    <property type="protein sequence ID" value="GBL73840.1"/>
    <property type="molecule type" value="Genomic_DNA"/>
</dbReference>
<feature type="region of interest" description="Disordered" evidence="1">
    <location>
        <begin position="41"/>
        <end position="80"/>
    </location>
</feature>
<reference evidence="2 3" key="1">
    <citation type="journal article" date="2019" name="Sci. Rep.">
        <title>Orb-weaving spider Araneus ventricosus genome elucidates the spidroin gene catalogue.</title>
        <authorList>
            <person name="Kono N."/>
            <person name="Nakamura H."/>
            <person name="Ohtoshi R."/>
            <person name="Moran D.A.P."/>
            <person name="Shinohara A."/>
            <person name="Yoshida Y."/>
            <person name="Fujiwara M."/>
            <person name="Mori M."/>
            <person name="Tomita M."/>
            <person name="Arakawa K."/>
        </authorList>
    </citation>
    <scope>NUCLEOTIDE SEQUENCE [LARGE SCALE GENOMIC DNA]</scope>
</reference>
<accession>A0A4Y2A2C3</accession>
<evidence type="ECO:0000313" key="3">
    <source>
        <dbReference type="Proteomes" id="UP000499080"/>
    </source>
</evidence>
<gene>
    <name evidence="2" type="ORF">AVEN_230797_1</name>
</gene>
<protein>
    <submittedName>
        <fullName evidence="2">Uncharacterized protein</fullName>
    </submittedName>
</protein>
<dbReference type="AlphaFoldDB" id="A0A4Y2A2C3"/>
<evidence type="ECO:0000313" key="2">
    <source>
        <dbReference type="EMBL" id="GBL73840.1"/>
    </source>
</evidence>
<comment type="caution">
    <text evidence="2">The sequence shown here is derived from an EMBL/GenBank/DDBJ whole genome shotgun (WGS) entry which is preliminary data.</text>
</comment>
<evidence type="ECO:0000256" key="1">
    <source>
        <dbReference type="SAM" id="MobiDB-lite"/>
    </source>
</evidence>
<feature type="compositionally biased region" description="Low complexity" evidence="1">
    <location>
        <begin position="50"/>
        <end position="61"/>
    </location>
</feature>
<dbReference type="Proteomes" id="UP000499080">
    <property type="component" value="Unassembled WGS sequence"/>
</dbReference>
<keyword evidence="3" id="KW-1185">Reference proteome</keyword>
<organism evidence="2 3">
    <name type="scientific">Araneus ventricosus</name>
    <name type="common">Orbweaver spider</name>
    <name type="synonym">Epeira ventricosa</name>
    <dbReference type="NCBI Taxonomy" id="182803"/>
    <lineage>
        <taxon>Eukaryota</taxon>
        <taxon>Metazoa</taxon>
        <taxon>Ecdysozoa</taxon>
        <taxon>Arthropoda</taxon>
        <taxon>Chelicerata</taxon>
        <taxon>Arachnida</taxon>
        <taxon>Araneae</taxon>
        <taxon>Araneomorphae</taxon>
        <taxon>Entelegynae</taxon>
        <taxon>Araneoidea</taxon>
        <taxon>Araneidae</taxon>
        <taxon>Araneus</taxon>
    </lineage>
</organism>
<proteinExistence type="predicted"/>